<accession>A0AAF0UAR6</accession>
<organism evidence="1 2">
    <name type="scientific">Solanum verrucosum</name>
    <dbReference type="NCBI Taxonomy" id="315347"/>
    <lineage>
        <taxon>Eukaryota</taxon>
        <taxon>Viridiplantae</taxon>
        <taxon>Streptophyta</taxon>
        <taxon>Embryophyta</taxon>
        <taxon>Tracheophyta</taxon>
        <taxon>Spermatophyta</taxon>
        <taxon>Magnoliopsida</taxon>
        <taxon>eudicotyledons</taxon>
        <taxon>Gunneridae</taxon>
        <taxon>Pentapetalae</taxon>
        <taxon>asterids</taxon>
        <taxon>lamiids</taxon>
        <taxon>Solanales</taxon>
        <taxon>Solanaceae</taxon>
        <taxon>Solanoideae</taxon>
        <taxon>Solaneae</taxon>
        <taxon>Solanum</taxon>
    </lineage>
</organism>
<evidence type="ECO:0000313" key="1">
    <source>
        <dbReference type="EMBL" id="WMV42388.1"/>
    </source>
</evidence>
<gene>
    <name evidence="1" type="ORF">MTR67_035773</name>
</gene>
<proteinExistence type="predicted"/>
<dbReference type="AlphaFoldDB" id="A0AAF0UAR6"/>
<dbReference type="Proteomes" id="UP001234989">
    <property type="component" value="Chromosome 8"/>
</dbReference>
<reference evidence="1" key="1">
    <citation type="submission" date="2023-08" db="EMBL/GenBank/DDBJ databases">
        <title>A de novo genome assembly of Solanum verrucosum Schlechtendal, a Mexican diploid species geographically isolated from the other diploid A-genome species in potato relatives.</title>
        <authorList>
            <person name="Hosaka K."/>
        </authorList>
    </citation>
    <scope>NUCLEOTIDE SEQUENCE</scope>
    <source>
        <tissue evidence="1">Young leaves</tissue>
    </source>
</reference>
<keyword evidence="2" id="KW-1185">Reference proteome</keyword>
<protein>
    <submittedName>
        <fullName evidence="1">Uncharacterized protein</fullName>
    </submittedName>
</protein>
<evidence type="ECO:0000313" key="2">
    <source>
        <dbReference type="Proteomes" id="UP001234989"/>
    </source>
</evidence>
<sequence length="111" mass="12911">MIISDYQVHSQRKKRTHYLKASEMFEKLPLRGTLPMACGNYFKIHSKGHAYFDTHEVFEKMPSRDTSLPTAPLEAEHCQQLLEMASKFTQKVLSQRFFSPTLSFKSNFGLH</sequence>
<name>A0AAF0UAR6_SOLVR</name>
<dbReference type="EMBL" id="CP133619">
    <property type="protein sequence ID" value="WMV42388.1"/>
    <property type="molecule type" value="Genomic_DNA"/>
</dbReference>